<dbReference type="PANTHER" id="PTHR46277">
    <property type="entry name" value="OS03G0850700 PROTEIN"/>
    <property type="match status" value="1"/>
</dbReference>
<name>A0AAV7G2N7_DENCH</name>
<dbReference type="InterPro" id="IPR011074">
    <property type="entry name" value="CRAL/TRIO_N_dom"/>
</dbReference>
<dbReference type="EMBL" id="JAGFBR010000018">
    <property type="protein sequence ID" value="KAH0449993.1"/>
    <property type="molecule type" value="Genomic_DNA"/>
</dbReference>
<protein>
    <recommendedName>
        <fullName evidence="1">CRAL-TRIO domain-containing protein</fullName>
    </recommendedName>
</protein>
<feature type="domain" description="CRAL-TRIO" evidence="1">
    <location>
        <begin position="283"/>
        <end position="395"/>
    </location>
</feature>
<gene>
    <name evidence="2" type="ORF">IEQ34_020685</name>
</gene>
<keyword evidence="3" id="KW-1185">Reference proteome</keyword>
<dbReference type="PROSITE" id="PS50191">
    <property type="entry name" value="CRAL_TRIO"/>
    <property type="match status" value="2"/>
</dbReference>
<dbReference type="AlphaFoldDB" id="A0AAV7G2N7"/>
<dbReference type="Gene3D" id="1.10.8.20">
    <property type="entry name" value="N-terminal domain of phosphatidylinositol transfer protein sec14p"/>
    <property type="match status" value="1"/>
</dbReference>
<evidence type="ECO:0000259" key="1">
    <source>
        <dbReference type="PROSITE" id="PS50191"/>
    </source>
</evidence>
<dbReference type="CDD" id="cd00170">
    <property type="entry name" value="SEC14"/>
    <property type="match status" value="2"/>
</dbReference>
<dbReference type="Gene3D" id="3.40.525.10">
    <property type="entry name" value="CRAL-TRIO lipid binding domain"/>
    <property type="match status" value="2"/>
</dbReference>
<accession>A0AAV7G2N7</accession>
<dbReference type="Pfam" id="PF00650">
    <property type="entry name" value="CRAL_TRIO"/>
    <property type="match status" value="2"/>
</dbReference>
<dbReference type="PANTHER" id="PTHR46277:SF3">
    <property type="entry name" value="BINDING PROTEIN, PUTATIVE-RELATED"/>
    <property type="match status" value="1"/>
</dbReference>
<dbReference type="SUPFAM" id="SSF52087">
    <property type="entry name" value="CRAL/TRIO domain"/>
    <property type="match status" value="2"/>
</dbReference>
<dbReference type="InterPro" id="IPR036865">
    <property type="entry name" value="CRAL-TRIO_dom_sf"/>
</dbReference>
<evidence type="ECO:0000313" key="3">
    <source>
        <dbReference type="Proteomes" id="UP000775213"/>
    </source>
</evidence>
<feature type="domain" description="CRAL-TRIO" evidence="1">
    <location>
        <begin position="114"/>
        <end position="276"/>
    </location>
</feature>
<comment type="caution">
    <text evidence="2">The sequence shown here is derived from an EMBL/GenBank/DDBJ whole genome shotgun (WGS) entry which is preliminary data.</text>
</comment>
<dbReference type="InterPro" id="IPR036273">
    <property type="entry name" value="CRAL/TRIO_N_dom_sf"/>
</dbReference>
<proteinExistence type="predicted"/>
<dbReference type="SUPFAM" id="SSF46938">
    <property type="entry name" value="CRAL/TRIO N-terminal domain"/>
    <property type="match status" value="1"/>
</dbReference>
<dbReference type="Proteomes" id="UP000775213">
    <property type="component" value="Unassembled WGS sequence"/>
</dbReference>
<dbReference type="SMART" id="SM01100">
    <property type="entry name" value="CRAL_TRIO_N"/>
    <property type="match status" value="1"/>
</dbReference>
<reference evidence="2 3" key="1">
    <citation type="journal article" date="2021" name="Hortic Res">
        <title>Chromosome-scale assembly of the Dendrobium chrysotoxum genome enhances the understanding of orchid evolution.</title>
        <authorList>
            <person name="Zhang Y."/>
            <person name="Zhang G.Q."/>
            <person name="Zhang D."/>
            <person name="Liu X.D."/>
            <person name="Xu X.Y."/>
            <person name="Sun W.H."/>
            <person name="Yu X."/>
            <person name="Zhu X."/>
            <person name="Wang Z.W."/>
            <person name="Zhao X."/>
            <person name="Zhong W.Y."/>
            <person name="Chen H."/>
            <person name="Yin W.L."/>
            <person name="Huang T."/>
            <person name="Niu S.C."/>
            <person name="Liu Z.J."/>
        </authorList>
    </citation>
    <scope>NUCLEOTIDE SEQUENCE [LARGE SCALE GENOMIC DNA]</scope>
    <source>
        <strain evidence="2">Lindl</strain>
    </source>
</reference>
<sequence>MYDEQQRFWNLLCSKNLLCFPEMMVGGSEKTESKVALLRSLVERKDSDAKDMEMKVALVRKIVEQKDSDAKDLDDSTLNRFLRARDLDVDKASNFLLKHLSWRRENIPKGFISESEIQNEIAQRKIFSQGFDKNGRPIAVLFGCRHNASNRDLNEFKRFAAYILEKLCSRMQGKEEKFTIIADLKGWGYSNCDIRAYLAALDILQNNYPERLGKLLLLHVPYLFMKAWKIICPFIDKNTKSKIIFVEDKNMMSTLLEDIDESQLPEQYGGRLKLTLCNNTSNLYEAFLNYNRKEEKFTIIADLKGWGYSNCDIRAYLAGLDILQNNYTERLGKLLLLHVPYLFMKAWKIICPFIDKNTKSKIIFVEDKNMMSTLLEDIDESQLPEQYGGRLKLTLCNNTLNLYEAFLNYNSVFISRSSTERMDTHTLKDIEDQRNS</sequence>
<dbReference type="SMART" id="SM00516">
    <property type="entry name" value="SEC14"/>
    <property type="match status" value="2"/>
</dbReference>
<organism evidence="2 3">
    <name type="scientific">Dendrobium chrysotoxum</name>
    <name type="common">Orchid</name>
    <dbReference type="NCBI Taxonomy" id="161865"/>
    <lineage>
        <taxon>Eukaryota</taxon>
        <taxon>Viridiplantae</taxon>
        <taxon>Streptophyta</taxon>
        <taxon>Embryophyta</taxon>
        <taxon>Tracheophyta</taxon>
        <taxon>Spermatophyta</taxon>
        <taxon>Magnoliopsida</taxon>
        <taxon>Liliopsida</taxon>
        <taxon>Asparagales</taxon>
        <taxon>Orchidaceae</taxon>
        <taxon>Epidendroideae</taxon>
        <taxon>Malaxideae</taxon>
        <taxon>Dendrobiinae</taxon>
        <taxon>Dendrobium</taxon>
    </lineage>
</organism>
<dbReference type="InterPro" id="IPR001251">
    <property type="entry name" value="CRAL-TRIO_dom"/>
</dbReference>
<evidence type="ECO:0000313" key="2">
    <source>
        <dbReference type="EMBL" id="KAH0449993.1"/>
    </source>
</evidence>